<dbReference type="AlphaFoldDB" id="A0A388KR08"/>
<organism evidence="1 2">
    <name type="scientific">Chara braunii</name>
    <name type="common">Braun's stonewort</name>
    <dbReference type="NCBI Taxonomy" id="69332"/>
    <lineage>
        <taxon>Eukaryota</taxon>
        <taxon>Viridiplantae</taxon>
        <taxon>Streptophyta</taxon>
        <taxon>Charophyceae</taxon>
        <taxon>Charales</taxon>
        <taxon>Characeae</taxon>
        <taxon>Chara</taxon>
    </lineage>
</organism>
<comment type="caution">
    <text evidence="1">The sequence shown here is derived from an EMBL/GenBank/DDBJ whole genome shotgun (WGS) entry which is preliminary data.</text>
</comment>
<dbReference type="Proteomes" id="UP000265515">
    <property type="component" value="Unassembled WGS sequence"/>
</dbReference>
<reference evidence="1 2" key="1">
    <citation type="journal article" date="2018" name="Cell">
        <title>The Chara Genome: Secondary Complexity and Implications for Plant Terrestrialization.</title>
        <authorList>
            <person name="Nishiyama T."/>
            <person name="Sakayama H."/>
            <person name="Vries J.D."/>
            <person name="Buschmann H."/>
            <person name="Saint-Marcoux D."/>
            <person name="Ullrich K.K."/>
            <person name="Haas F.B."/>
            <person name="Vanderstraeten L."/>
            <person name="Becker D."/>
            <person name="Lang D."/>
            <person name="Vosolsobe S."/>
            <person name="Rombauts S."/>
            <person name="Wilhelmsson P.K.I."/>
            <person name="Janitza P."/>
            <person name="Kern R."/>
            <person name="Heyl A."/>
            <person name="Rumpler F."/>
            <person name="Villalobos L.I.A.C."/>
            <person name="Clay J.M."/>
            <person name="Skokan R."/>
            <person name="Toyoda A."/>
            <person name="Suzuki Y."/>
            <person name="Kagoshima H."/>
            <person name="Schijlen E."/>
            <person name="Tajeshwar N."/>
            <person name="Catarino B."/>
            <person name="Hetherington A.J."/>
            <person name="Saltykova A."/>
            <person name="Bonnot C."/>
            <person name="Breuninger H."/>
            <person name="Symeonidi A."/>
            <person name="Radhakrishnan G.V."/>
            <person name="Van Nieuwerburgh F."/>
            <person name="Deforce D."/>
            <person name="Chang C."/>
            <person name="Karol K.G."/>
            <person name="Hedrich R."/>
            <person name="Ulvskov P."/>
            <person name="Glockner G."/>
            <person name="Delwiche C.F."/>
            <person name="Petrasek J."/>
            <person name="Van de Peer Y."/>
            <person name="Friml J."/>
            <person name="Beilby M."/>
            <person name="Dolan L."/>
            <person name="Kohara Y."/>
            <person name="Sugano S."/>
            <person name="Fujiyama A."/>
            <person name="Delaux P.-M."/>
            <person name="Quint M."/>
            <person name="TheiBen G."/>
            <person name="Hagemann M."/>
            <person name="Harholt J."/>
            <person name="Dunand C."/>
            <person name="Zachgo S."/>
            <person name="Langdale J."/>
            <person name="Maumus F."/>
            <person name="Straeten D.V.D."/>
            <person name="Gould S.B."/>
            <person name="Rensing S.A."/>
        </authorList>
    </citation>
    <scope>NUCLEOTIDE SEQUENCE [LARGE SCALE GENOMIC DNA]</scope>
    <source>
        <strain evidence="1 2">S276</strain>
    </source>
</reference>
<gene>
    <name evidence="1" type="ORF">CBR_g12051</name>
</gene>
<dbReference type="EMBL" id="BFEA01000166">
    <property type="protein sequence ID" value="GBG72476.1"/>
    <property type="molecule type" value="Genomic_DNA"/>
</dbReference>
<accession>A0A388KR08</accession>
<keyword evidence="2" id="KW-1185">Reference proteome</keyword>
<evidence type="ECO:0000313" key="2">
    <source>
        <dbReference type="Proteomes" id="UP000265515"/>
    </source>
</evidence>
<protein>
    <submittedName>
        <fullName evidence="1">Uncharacterized protein</fullName>
    </submittedName>
</protein>
<evidence type="ECO:0000313" key="1">
    <source>
        <dbReference type="EMBL" id="GBG72476.1"/>
    </source>
</evidence>
<name>A0A388KR08_CHABU</name>
<proteinExistence type="predicted"/>
<dbReference type="OrthoDB" id="2423579at2759"/>
<dbReference type="Gramene" id="GBG72476">
    <property type="protein sequence ID" value="GBG72476"/>
    <property type="gene ID" value="CBR_g12051"/>
</dbReference>
<sequence length="99" mass="11373">MPARGRRGRYNRIDDVQRRKIIESIFVEGKTFAETAVRYGFPRSTVHKRSRLMTQETTKRRGGNVKSRVCREELGGQGNLIDAINRGLLRITAKDGLER</sequence>